<evidence type="ECO:0000313" key="3">
    <source>
        <dbReference type="Proteomes" id="UP000563426"/>
    </source>
</evidence>
<dbReference type="AlphaFoldDB" id="A0A7Y4KQ96"/>
<evidence type="ECO:0000313" key="2">
    <source>
        <dbReference type="EMBL" id="NOK37858.1"/>
    </source>
</evidence>
<gene>
    <name evidence="2" type="ORF">HMI49_32130</name>
</gene>
<dbReference type="InterPro" id="IPR036465">
    <property type="entry name" value="vWFA_dom_sf"/>
</dbReference>
<evidence type="ECO:0008006" key="4">
    <source>
        <dbReference type="Google" id="ProtNLM"/>
    </source>
</evidence>
<comment type="caution">
    <text evidence="2">The sequence shown here is derived from an EMBL/GenBank/DDBJ whole genome shotgun (WGS) entry which is preliminary data.</text>
</comment>
<organism evidence="2 3">
    <name type="scientific">Corallococcus exercitus</name>
    <dbReference type="NCBI Taxonomy" id="2316736"/>
    <lineage>
        <taxon>Bacteria</taxon>
        <taxon>Pseudomonadati</taxon>
        <taxon>Myxococcota</taxon>
        <taxon>Myxococcia</taxon>
        <taxon>Myxococcales</taxon>
        <taxon>Cystobacterineae</taxon>
        <taxon>Myxococcaceae</taxon>
        <taxon>Corallococcus</taxon>
    </lineage>
</organism>
<accession>A0A7Y4KQ96</accession>
<protein>
    <recommendedName>
        <fullName evidence="4">VWA domain-containing protein</fullName>
    </recommendedName>
</protein>
<feature type="region of interest" description="Disordered" evidence="1">
    <location>
        <begin position="147"/>
        <end position="167"/>
    </location>
</feature>
<dbReference type="RefSeq" id="WP_171437686.1">
    <property type="nucleotide sequence ID" value="NZ_JABFJV010000260.1"/>
</dbReference>
<name>A0A7Y4KQ96_9BACT</name>
<proteinExistence type="predicted"/>
<dbReference type="EMBL" id="JABFJV010000260">
    <property type="protein sequence ID" value="NOK37858.1"/>
    <property type="molecule type" value="Genomic_DNA"/>
</dbReference>
<keyword evidence="3" id="KW-1185">Reference proteome</keyword>
<reference evidence="2 3" key="1">
    <citation type="submission" date="2020-05" db="EMBL/GenBank/DDBJ databases">
        <authorList>
            <person name="Whitworth D."/>
        </authorList>
    </citation>
    <scope>NUCLEOTIDE SEQUENCE [LARGE SCALE GENOMIC DNA]</scope>
    <source>
        <strain evidence="2 3">AB043B</strain>
    </source>
</reference>
<evidence type="ECO:0000256" key="1">
    <source>
        <dbReference type="SAM" id="MobiDB-lite"/>
    </source>
</evidence>
<dbReference type="SUPFAM" id="SSF53300">
    <property type="entry name" value="vWA-like"/>
    <property type="match status" value="1"/>
</dbReference>
<dbReference type="Proteomes" id="UP000563426">
    <property type="component" value="Unassembled WGS sequence"/>
</dbReference>
<sequence length="573" mass="64137">MSAGTAFTPEEVERCWRDALALWDVHVQLSPPEPHQPFQPGEAAANEPLAYIDLVRRQVFVHFEMLIRMGARDSLTAVLAHEIGHHVRFPHTLGWDAELRVLEQRLIPGLGQSLTNLFFDLQVNEFVGRTHADALCAVYQGFLRTPDGRKKNKPRSRTKKDPKDADPGGTSPLFCFYLAIYEELWRKQPGHLVPEAMLTRLEEAYPGFRAQARMFVQTFYALADGRLQFLYFCASFIRFIDLPSEVSFFIPMGGDLGIPDEGDLDAAVQSGGRWEDALKEARANGWLDDSHDTKESEPLDTIRRATAHLPGNDGGRLRRALVGRYYRRLVDQYILKLPASPAKPEPYLRTIPEAWEYGDDPSTIDWTLTVIAQGPLAAVSPLRRELEADLPPPSDLGVPALEIYLDTSGSMPNPEQQLNAMTLAAQVLSASALRKGATVRGIIYSADKPIVSPWMYDEETARDFFLHYIGGGTWFPVELMEELSQQRPDALRVVISDSDFLGNMRQEGALPRLMRGMSRSRRVVAFLALPDEAQARQVLAPVLGSPRFRLATVEWMSDFGRAAAALADALLEK</sequence>